<dbReference type="SUPFAM" id="SSF143011">
    <property type="entry name" value="RelE-like"/>
    <property type="match status" value="1"/>
</dbReference>
<dbReference type="PANTHER" id="PTHR35601">
    <property type="entry name" value="TOXIN RELE"/>
    <property type="match status" value="1"/>
</dbReference>
<dbReference type="InterPro" id="IPR007712">
    <property type="entry name" value="RelE/ParE_toxin"/>
</dbReference>
<dbReference type="Gene3D" id="3.30.2310.20">
    <property type="entry name" value="RelE-like"/>
    <property type="match status" value="1"/>
</dbReference>
<proteinExistence type="inferred from homology"/>
<dbReference type="Proteomes" id="UP000290407">
    <property type="component" value="Unassembled WGS sequence"/>
</dbReference>
<accession>A0A4Q2UQJ6</accession>
<sequence>MSLVYRIEYDEAALEDLLKLPKKIQQQLIKAISRLGESPRSGNIKQLKGYDKLFRLRSGDYRIVYAIEDDVIVVTIVAVGPRKDIYDLLKRRVD</sequence>
<evidence type="ECO:0000313" key="4">
    <source>
        <dbReference type="Proteomes" id="UP000290407"/>
    </source>
</evidence>
<reference evidence="3 4" key="1">
    <citation type="submission" date="2019-01" db="EMBL/GenBank/DDBJ databases">
        <title>Spirosoma flava sp. nov., a propanil-degrading bacterium isolated from herbicide-contaminated soil.</title>
        <authorList>
            <person name="Zhang L."/>
            <person name="Jiang J.-D."/>
        </authorList>
    </citation>
    <scope>NUCLEOTIDE SEQUENCE [LARGE SCALE GENOMIC DNA]</scope>
    <source>
        <strain evidence="3 4">TY50</strain>
    </source>
</reference>
<gene>
    <name evidence="3" type="ORF">EQG79_03605</name>
</gene>
<protein>
    <submittedName>
        <fullName evidence="3">Type II toxin-antitoxin system RelE/ParE family toxin</fullName>
    </submittedName>
</protein>
<comment type="similarity">
    <text evidence="1">Belongs to the RelE toxin family.</text>
</comment>
<comment type="caution">
    <text evidence="3">The sequence shown here is derived from an EMBL/GenBank/DDBJ whole genome shotgun (WGS) entry which is preliminary data.</text>
</comment>
<evidence type="ECO:0000313" key="3">
    <source>
        <dbReference type="EMBL" id="RYC71242.1"/>
    </source>
</evidence>
<organism evidence="3 4">
    <name type="scientific">Spirosoma sordidisoli</name>
    <dbReference type="NCBI Taxonomy" id="2502893"/>
    <lineage>
        <taxon>Bacteria</taxon>
        <taxon>Pseudomonadati</taxon>
        <taxon>Bacteroidota</taxon>
        <taxon>Cytophagia</taxon>
        <taxon>Cytophagales</taxon>
        <taxon>Cytophagaceae</taxon>
        <taxon>Spirosoma</taxon>
    </lineage>
</organism>
<dbReference type="EMBL" id="SBLB01000001">
    <property type="protein sequence ID" value="RYC71242.1"/>
    <property type="molecule type" value="Genomic_DNA"/>
</dbReference>
<dbReference type="Pfam" id="PF05016">
    <property type="entry name" value="ParE_toxin"/>
    <property type="match status" value="1"/>
</dbReference>
<dbReference type="AlphaFoldDB" id="A0A4Q2UQJ6"/>
<name>A0A4Q2UQJ6_9BACT</name>
<dbReference type="PANTHER" id="PTHR35601:SF1">
    <property type="entry name" value="TOXIN RELE"/>
    <property type="match status" value="1"/>
</dbReference>
<keyword evidence="2" id="KW-1277">Toxin-antitoxin system</keyword>
<evidence type="ECO:0000256" key="2">
    <source>
        <dbReference type="ARBA" id="ARBA00022649"/>
    </source>
</evidence>
<dbReference type="InterPro" id="IPR035093">
    <property type="entry name" value="RelE/ParE_toxin_dom_sf"/>
</dbReference>
<keyword evidence="4" id="KW-1185">Reference proteome</keyword>
<dbReference type="RefSeq" id="WP_077920321.1">
    <property type="nucleotide sequence ID" value="NZ_SBLB01000001.1"/>
</dbReference>
<evidence type="ECO:0000256" key="1">
    <source>
        <dbReference type="ARBA" id="ARBA00006226"/>
    </source>
</evidence>